<sequence length="370" mass="43210">MIGKRNRICFYVSIITTICLFLAYNMVGPIQSLNNDRRDTSQMVTSAFRTSFLEEYRPDPHRYLIDTCTGHDQCEGWGDRQRAMVTTYLISLITNRTYGILMDKPCDLTKIIVPNKINWNISKHDLASLKFRDFYMQNDHTKKFKFHKIIETADLDKEFSEPVIYFHTTQDYVTAIRRNINTADKIPWLHQLPLSNIYGIVLRRLLSPSIETQRMISEFMLKEVMGRTLVCAHVRMGYKGIDDSRTQHFELETIWTFLSRYKHSSAYAIYVATDKNETKTEARKRFENTFVDTKGPIQHIRFDATCAGFQKVIIEQMILTKCNILLLTRSSLGIIAAYIRDTNEGLYCLFKNRIFPCSMEVLHELQEGVL</sequence>
<keyword evidence="1" id="KW-1133">Transmembrane helix</keyword>
<accession>A0AAE0W9F9</accession>
<evidence type="ECO:0000313" key="3">
    <source>
        <dbReference type="Proteomes" id="UP001195483"/>
    </source>
</evidence>
<gene>
    <name evidence="2" type="ORF">CHS0354_040945</name>
</gene>
<evidence type="ECO:0000313" key="2">
    <source>
        <dbReference type="EMBL" id="KAK3605357.1"/>
    </source>
</evidence>
<evidence type="ECO:0000256" key="1">
    <source>
        <dbReference type="SAM" id="Phobius"/>
    </source>
</evidence>
<dbReference type="Gene3D" id="3.40.50.11350">
    <property type="match status" value="1"/>
</dbReference>
<proteinExistence type="predicted"/>
<keyword evidence="3" id="KW-1185">Reference proteome</keyword>
<reference evidence="2" key="3">
    <citation type="submission" date="2023-05" db="EMBL/GenBank/DDBJ databases">
        <authorList>
            <person name="Smith C.H."/>
        </authorList>
    </citation>
    <scope>NUCLEOTIDE SEQUENCE</scope>
    <source>
        <strain evidence="2">CHS0354</strain>
        <tissue evidence="2">Mantle</tissue>
    </source>
</reference>
<reference evidence="2" key="1">
    <citation type="journal article" date="2021" name="Genome Biol. Evol.">
        <title>A High-Quality Reference Genome for a Parasitic Bivalve with Doubly Uniparental Inheritance (Bivalvia: Unionida).</title>
        <authorList>
            <person name="Smith C.H."/>
        </authorList>
    </citation>
    <scope>NUCLEOTIDE SEQUENCE</scope>
    <source>
        <strain evidence="2">CHS0354</strain>
    </source>
</reference>
<reference evidence="2" key="2">
    <citation type="journal article" date="2021" name="Genome Biol. Evol.">
        <title>Developing a high-quality reference genome for a parasitic bivalve with doubly uniparental inheritance (Bivalvia: Unionida).</title>
        <authorList>
            <person name="Smith C.H."/>
        </authorList>
    </citation>
    <scope>NUCLEOTIDE SEQUENCE</scope>
    <source>
        <strain evidence="2">CHS0354</strain>
        <tissue evidence="2">Mantle</tissue>
    </source>
</reference>
<feature type="transmembrane region" description="Helical" evidence="1">
    <location>
        <begin position="9"/>
        <end position="27"/>
    </location>
</feature>
<name>A0AAE0W9F9_9BIVA</name>
<keyword evidence="1" id="KW-0472">Membrane</keyword>
<protein>
    <submittedName>
        <fullName evidence="2">Uncharacterized protein</fullName>
    </submittedName>
</protein>
<keyword evidence="1" id="KW-0812">Transmembrane</keyword>
<organism evidence="2 3">
    <name type="scientific">Potamilus streckersoni</name>
    <dbReference type="NCBI Taxonomy" id="2493646"/>
    <lineage>
        <taxon>Eukaryota</taxon>
        <taxon>Metazoa</taxon>
        <taxon>Spiralia</taxon>
        <taxon>Lophotrochozoa</taxon>
        <taxon>Mollusca</taxon>
        <taxon>Bivalvia</taxon>
        <taxon>Autobranchia</taxon>
        <taxon>Heteroconchia</taxon>
        <taxon>Palaeoheterodonta</taxon>
        <taxon>Unionida</taxon>
        <taxon>Unionoidea</taxon>
        <taxon>Unionidae</taxon>
        <taxon>Ambleminae</taxon>
        <taxon>Lampsilini</taxon>
        <taxon>Potamilus</taxon>
    </lineage>
</organism>
<comment type="caution">
    <text evidence="2">The sequence shown here is derived from an EMBL/GenBank/DDBJ whole genome shotgun (WGS) entry which is preliminary data.</text>
</comment>
<dbReference type="AlphaFoldDB" id="A0AAE0W9F9"/>
<dbReference type="EMBL" id="JAEAOA010002343">
    <property type="protein sequence ID" value="KAK3605357.1"/>
    <property type="molecule type" value="Genomic_DNA"/>
</dbReference>
<dbReference type="Proteomes" id="UP001195483">
    <property type="component" value="Unassembled WGS sequence"/>
</dbReference>